<organism evidence="1 2">
    <name type="scientific">Acaulospora colombiana</name>
    <dbReference type="NCBI Taxonomy" id="27376"/>
    <lineage>
        <taxon>Eukaryota</taxon>
        <taxon>Fungi</taxon>
        <taxon>Fungi incertae sedis</taxon>
        <taxon>Mucoromycota</taxon>
        <taxon>Glomeromycotina</taxon>
        <taxon>Glomeromycetes</taxon>
        <taxon>Diversisporales</taxon>
        <taxon>Acaulosporaceae</taxon>
        <taxon>Acaulospora</taxon>
    </lineage>
</organism>
<dbReference type="Proteomes" id="UP000789525">
    <property type="component" value="Unassembled WGS sequence"/>
</dbReference>
<protein>
    <submittedName>
        <fullName evidence="1">7656_t:CDS:1</fullName>
    </submittedName>
</protein>
<feature type="non-terminal residue" evidence="1">
    <location>
        <position position="293"/>
    </location>
</feature>
<accession>A0ACA9PAF2</accession>
<gene>
    <name evidence="1" type="ORF">ACOLOM_LOCUS10052</name>
</gene>
<dbReference type="EMBL" id="CAJVPT010031121">
    <property type="protein sequence ID" value="CAG8696559.1"/>
    <property type="molecule type" value="Genomic_DNA"/>
</dbReference>
<evidence type="ECO:0000313" key="1">
    <source>
        <dbReference type="EMBL" id="CAG8696559.1"/>
    </source>
</evidence>
<evidence type="ECO:0000313" key="2">
    <source>
        <dbReference type="Proteomes" id="UP000789525"/>
    </source>
</evidence>
<sequence>MEAPRYTATRLCLHCEKRFPIAGGSFTKHESNCVRNQEEEREAAVFTLELNRNERPRRASKERHQESQVPSRKFHSMSGMLEETGEDATLGLETGDGLEDGELLPTQDPYVQVTPHPRGGQRPYVLGLVHPPDEPILGSQLLIPPYAPFPSEADFYFISSRVQRTHPTGISTSTSKICGMESGVTLVTSLSRIQPPQHPYGLPAGSAQQTPTASRSENRLPLLATPEEMAKSIASLQQKLSETEKRCQAAEEELQFLKNGRGNKSTEQDTTVLRPDSLLSAINIPVDYASGSG</sequence>
<comment type="caution">
    <text evidence="1">The sequence shown here is derived from an EMBL/GenBank/DDBJ whole genome shotgun (WGS) entry which is preliminary data.</text>
</comment>
<proteinExistence type="predicted"/>
<name>A0ACA9PAF2_9GLOM</name>
<keyword evidence="2" id="KW-1185">Reference proteome</keyword>
<reference evidence="1" key="1">
    <citation type="submission" date="2021-06" db="EMBL/GenBank/DDBJ databases">
        <authorList>
            <person name="Kallberg Y."/>
            <person name="Tangrot J."/>
            <person name="Rosling A."/>
        </authorList>
    </citation>
    <scope>NUCLEOTIDE SEQUENCE</scope>
    <source>
        <strain evidence="1">CL356</strain>
    </source>
</reference>